<keyword evidence="1" id="KW-0732">Signal</keyword>
<evidence type="ECO:0000256" key="1">
    <source>
        <dbReference type="SAM" id="SignalP"/>
    </source>
</evidence>
<feature type="signal peptide" evidence="1">
    <location>
        <begin position="1"/>
        <end position="22"/>
    </location>
</feature>
<dbReference type="AlphaFoldDB" id="A0A8D8WJI9"/>
<dbReference type="EMBL" id="HBUF01374312">
    <property type="protein sequence ID" value="CAG6727580.1"/>
    <property type="molecule type" value="Transcribed_RNA"/>
</dbReference>
<dbReference type="EMBL" id="HBUF01199105">
    <property type="protein sequence ID" value="CAG6661237.1"/>
    <property type="molecule type" value="Transcribed_RNA"/>
</dbReference>
<name>A0A8D8WJI9_9HEMI</name>
<reference evidence="2" key="1">
    <citation type="submission" date="2021-05" db="EMBL/GenBank/DDBJ databases">
        <authorList>
            <person name="Alioto T."/>
            <person name="Alioto T."/>
            <person name="Gomez Garrido J."/>
        </authorList>
    </citation>
    <scope>NUCLEOTIDE SEQUENCE</scope>
</reference>
<dbReference type="EMBL" id="HBUF01199103">
    <property type="protein sequence ID" value="CAG6661233.1"/>
    <property type="molecule type" value="Transcribed_RNA"/>
</dbReference>
<proteinExistence type="predicted"/>
<evidence type="ECO:0000313" key="2">
    <source>
        <dbReference type="EMBL" id="CAG6661233.1"/>
    </source>
</evidence>
<protein>
    <submittedName>
        <fullName evidence="2">Uncharacterized protein</fullName>
    </submittedName>
</protein>
<accession>A0A8D8WJI9</accession>
<sequence length="323" mass="38748">MFRLISLLIVASLTWVFHLTSGVHLNESANSIYFKNLREKTDETVLCVDEYMYLHPLTERYLVSKLHQVLHTCLNTYGKKIHIFPWPNETLRDTEHRLHSTYLKRSLFQVVENWYLNLVIFTYNRLFNFRRALHNVTTDYMDCSKKDIQKFWNHDHFFDMFFNQAKKHLRNIIRYHYVNLERAFYETSDRGMMHTYFMNATLATNTIKFTQVFKARHIVDFFHDTPSTVVVTHIPDFVISDEETKPKRHTHSTGFRTESTTVRRPKIFNLSALGFTYPRNVYRRTKIVMTSELIRAEEYENRTDLPFINMMKQANDILTLSPF</sequence>
<organism evidence="2">
    <name type="scientific">Cacopsylla melanoneura</name>
    <dbReference type="NCBI Taxonomy" id="428564"/>
    <lineage>
        <taxon>Eukaryota</taxon>
        <taxon>Metazoa</taxon>
        <taxon>Ecdysozoa</taxon>
        <taxon>Arthropoda</taxon>
        <taxon>Hexapoda</taxon>
        <taxon>Insecta</taxon>
        <taxon>Pterygota</taxon>
        <taxon>Neoptera</taxon>
        <taxon>Paraneoptera</taxon>
        <taxon>Hemiptera</taxon>
        <taxon>Sternorrhyncha</taxon>
        <taxon>Psylloidea</taxon>
        <taxon>Psyllidae</taxon>
        <taxon>Psyllinae</taxon>
        <taxon>Cacopsylla</taxon>
    </lineage>
</organism>
<feature type="chain" id="PRO_5036262389" evidence="1">
    <location>
        <begin position="23"/>
        <end position="323"/>
    </location>
</feature>